<dbReference type="GO" id="GO:0120147">
    <property type="term" value="F:formylglycine-generating oxidase activity"/>
    <property type="evidence" value="ECO:0007669"/>
    <property type="project" value="TreeGrafter"/>
</dbReference>
<evidence type="ECO:0000313" key="2">
    <source>
        <dbReference type="EMBL" id="SVB97188.1"/>
    </source>
</evidence>
<name>A0A382ICA7_9ZZZZ</name>
<organism evidence="2">
    <name type="scientific">marine metagenome</name>
    <dbReference type="NCBI Taxonomy" id="408172"/>
    <lineage>
        <taxon>unclassified sequences</taxon>
        <taxon>metagenomes</taxon>
        <taxon>ecological metagenomes</taxon>
    </lineage>
</organism>
<dbReference type="PANTHER" id="PTHR23150:SF19">
    <property type="entry name" value="FORMYLGLYCINE-GENERATING ENZYME"/>
    <property type="match status" value="1"/>
</dbReference>
<dbReference type="InterPro" id="IPR005532">
    <property type="entry name" value="SUMF_dom"/>
</dbReference>
<dbReference type="InterPro" id="IPR016187">
    <property type="entry name" value="CTDL_fold"/>
</dbReference>
<reference evidence="2" key="1">
    <citation type="submission" date="2018-05" db="EMBL/GenBank/DDBJ databases">
        <authorList>
            <person name="Lanie J.A."/>
            <person name="Ng W.-L."/>
            <person name="Kazmierczak K.M."/>
            <person name="Andrzejewski T.M."/>
            <person name="Davidsen T.M."/>
            <person name="Wayne K.J."/>
            <person name="Tettelin H."/>
            <person name="Glass J.I."/>
            <person name="Rusch D."/>
            <person name="Podicherti R."/>
            <person name="Tsui H.-C.T."/>
            <person name="Winkler M.E."/>
        </authorList>
    </citation>
    <scope>NUCLEOTIDE SEQUENCE</scope>
</reference>
<dbReference type="Pfam" id="PF03781">
    <property type="entry name" value="FGE-sulfatase"/>
    <property type="match status" value="1"/>
</dbReference>
<evidence type="ECO:0000259" key="1">
    <source>
        <dbReference type="Pfam" id="PF03781"/>
    </source>
</evidence>
<dbReference type="EMBL" id="UINC01066457">
    <property type="protein sequence ID" value="SVB97188.1"/>
    <property type="molecule type" value="Genomic_DNA"/>
</dbReference>
<dbReference type="SUPFAM" id="SSF56436">
    <property type="entry name" value="C-type lectin-like"/>
    <property type="match status" value="1"/>
</dbReference>
<feature type="non-terminal residue" evidence="2">
    <location>
        <position position="188"/>
    </location>
</feature>
<dbReference type="Gene3D" id="3.90.1580.10">
    <property type="entry name" value="paralog of FGE (formylglycine-generating enzyme)"/>
    <property type="match status" value="1"/>
</dbReference>
<accession>A0A382ICA7</accession>
<dbReference type="AlphaFoldDB" id="A0A382ICA7"/>
<dbReference type="PANTHER" id="PTHR23150">
    <property type="entry name" value="SULFATASE MODIFYING FACTOR 1, 2"/>
    <property type="match status" value="1"/>
</dbReference>
<sequence length="188" mass="21966">MVYIPVGDFIMGHPDDSETEKGKVVTLEAFFIDRFEVTRGQFSAFNPDYSFHPQKARFPVSMVTFEQAQGYCKWNGRRLPTEAEWEKSARGSDGRKWPWKIYYEHPNNGFSGFLPEAVDSREEWISPYGVYGMGHNVWEWTSDWYISDKTPKADSKRYKVIRGGLTQTHTAIKFTPTYFRNKMEPTAY</sequence>
<gene>
    <name evidence="2" type="ORF">METZ01_LOCUS250042</name>
</gene>
<feature type="domain" description="Sulfatase-modifying factor enzyme-like" evidence="1">
    <location>
        <begin position="1"/>
        <end position="182"/>
    </location>
</feature>
<proteinExistence type="predicted"/>
<protein>
    <recommendedName>
        <fullName evidence="1">Sulfatase-modifying factor enzyme-like domain-containing protein</fullName>
    </recommendedName>
</protein>
<dbReference type="InterPro" id="IPR051043">
    <property type="entry name" value="Sulfatase_Mod_Factor_Kinase"/>
</dbReference>
<dbReference type="InterPro" id="IPR042095">
    <property type="entry name" value="SUMF_sf"/>
</dbReference>